<gene>
    <name evidence="2" type="ORF">P7K49_038612</name>
</gene>
<feature type="region of interest" description="Disordered" evidence="1">
    <location>
        <begin position="1"/>
        <end position="29"/>
    </location>
</feature>
<evidence type="ECO:0000313" key="3">
    <source>
        <dbReference type="Proteomes" id="UP001266305"/>
    </source>
</evidence>
<reference evidence="2 3" key="1">
    <citation type="submission" date="2023-05" db="EMBL/GenBank/DDBJ databases">
        <title>B98-5 Cell Line De Novo Hybrid Assembly: An Optical Mapping Approach.</title>
        <authorList>
            <person name="Kananen K."/>
            <person name="Auerbach J.A."/>
            <person name="Kautto E."/>
            <person name="Blachly J.S."/>
        </authorList>
    </citation>
    <scope>NUCLEOTIDE SEQUENCE [LARGE SCALE GENOMIC DNA]</scope>
    <source>
        <strain evidence="2">B95-8</strain>
        <tissue evidence="2">Cell line</tissue>
    </source>
</reference>
<comment type="caution">
    <text evidence="2">The sequence shown here is derived from an EMBL/GenBank/DDBJ whole genome shotgun (WGS) entry which is preliminary data.</text>
</comment>
<feature type="compositionally biased region" description="Basic and acidic residues" evidence="1">
    <location>
        <begin position="92"/>
        <end position="103"/>
    </location>
</feature>
<feature type="compositionally biased region" description="Basic and acidic residues" evidence="1">
    <location>
        <begin position="156"/>
        <end position="175"/>
    </location>
</feature>
<organism evidence="2 3">
    <name type="scientific">Saguinus oedipus</name>
    <name type="common">Cotton-top tamarin</name>
    <name type="synonym">Oedipomidas oedipus</name>
    <dbReference type="NCBI Taxonomy" id="9490"/>
    <lineage>
        <taxon>Eukaryota</taxon>
        <taxon>Metazoa</taxon>
        <taxon>Chordata</taxon>
        <taxon>Craniata</taxon>
        <taxon>Vertebrata</taxon>
        <taxon>Euteleostomi</taxon>
        <taxon>Mammalia</taxon>
        <taxon>Eutheria</taxon>
        <taxon>Euarchontoglires</taxon>
        <taxon>Primates</taxon>
        <taxon>Haplorrhini</taxon>
        <taxon>Platyrrhini</taxon>
        <taxon>Cebidae</taxon>
        <taxon>Callitrichinae</taxon>
        <taxon>Saguinus</taxon>
    </lineage>
</organism>
<protein>
    <submittedName>
        <fullName evidence="2">Uncharacterized protein</fullName>
    </submittedName>
</protein>
<dbReference type="Proteomes" id="UP001266305">
    <property type="component" value="Unassembled WGS sequence"/>
</dbReference>
<proteinExistence type="predicted"/>
<name>A0ABQ9TF82_SAGOE</name>
<keyword evidence="3" id="KW-1185">Reference proteome</keyword>
<evidence type="ECO:0000256" key="1">
    <source>
        <dbReference type="SAM" id="MobiDB-lite"/>
    </source>
</evidence>
<feature type="compositionally biased region" description="Low complexity" evidence="1">
    <location>
        <begin position="105"/>
        <end position="124"/>
    </location>
</feature>
<sequence length="183" mass="20396">MLGRDQCWGSCRPPWSGDPRDRPVDGPMPPLCRLEGVAARGGRGTLLEETLKDLDECYNVRRDTDGRALIRSQDPGDQEIQIVSQRVGLVESRTRQVDSHVEPFEAQQEQGDAAGDSAGSARTGPEARRPRRRRNPTGKRSRRQHNNENCENASSNRDHDVTSATPKEMKAEISKKQRSLAQA</sequence>
<evidence type="ECO:0000313" key="2">
    <source>
        <dbReference type="EMBL" id="KAK2083376.1"/>
    </source>
</evidence>
<accession>A0ABQ9TF82</accession>
<feature type="compositionally biased region" description="Basic residues" evidence="1">
    <location>
        <begin position="129"/>
        <end position="144"/>
    </location>
</feature>
<dbReference type="EMBL" id="JASSZA010000023">
    <property type="protein sequence ID" value="KAK2083376.1"/>
    <property type="molecule type" value="Genomic_DNA"/>
</dbReference>
<feature type="region of interest" description="Disordered" evidence="1">
    <location>
        <begin position="90"/>
        <end position="183"/>
    </location>
</feature>